<dbReference type="Gene3D" id="3.40.1680.10">
    <property type="entry name" value="yp_829618.1 domain like"/>
    <property type="match status" value="1"/>
</dbReference>
<comment type="caution">
    <text evidence="2">The sequence shown here is derived from an EMBL/GenBank/DDBJ whole genome shotgun (WGS) entry which is preliminary data.</text>
</comment>
<organism evidence="2 3">
    <name type="scientific">Arthrobacter humicola</name>
    <dbReference type="NCBI Taxonomy" id="409291"/>
    <lineage>
        <taxon>Bacteria</taxon>
        <taxon>Bacillati</taxon>
        <taxon>Actinomycetota</taxon>
        <taxon>Actinomycetes</taxon>
        <taxon>Micrococcales</taxon>
        <taxon>Micrococcaceae</taxon>
        <taxon>Arthrobacter</taxon>
    </lineage>
</organism>
<sequence>MPENDLETPGGRDISSLGFDSSGILRLEWARGIVIDAPNAQLAMDRVNAMCDGRPTPLLIDMATTESVSRAARAVFAKRCDASAIALLGASAVDRVLANFFLGVNSAPVPTRFFTDRDEAVRWLISQGHDGA</sequence>
<keyword evidence="3" id="KW-1185">Reference proteome</keyword>
<dbReference type="InterPro" id="IPR056695">
    <property type="entry name" value="DUF7793"/>
</dbReference>
<evidence type="ECO:0000313" key="3">
    <source>
        <dbReference type="Proteomes" id="UP001500102"/>
    </source>
</evidence>
<name>A0ABP5K663_9MICC</name>
<dbReference type="EMBL" id="BAAAQB010000008">
    <property type="protein sequence ID" value="GAA2127635.1"/>
    <property type="molecule type" value="Genomic_DNA"/>
</dbReference>
<accession>A0ABP5K663</accession>
<dbReference type="Proteomes" id="UP001500102">
    <property type="component" value="Unassembled WGS sequence"/>
</dbReference>
<protein>
    <recommendedName>
        <fullName evidence="1">DUF7793 domain-containing protein</fullName>
    </recommendedName>
</protein>
<dbReference type="Pfam" id="PF25056">
    <property type="entry name" value="DUF7793"/>
    <property type="match status" value="1"/>
</dbReference>
<proteinExistence type="predicted"/>
<evidence type="ECO:0000313" key="2">
    <source>
        <dbReference type="EMBL" id="GAA2127635.1"/>
    </source>
</evidence>
<evidence type="ECO:0000259" key="1">
    <source>
        <dbReference type="Pfam" id="PF25056"/>
    </source>
</evidence>
<reference evidence="3" key="1">
    <citation type="journal article" date="2019" name="Int. J. Syst. Evol. Microbiol.">
        <title>The Global Catalogue of Microorganisms (GCM) 10K type strain sequencing project: providing services to taxonomists for standard genome sequencing and annotation.</title>
        <authorList>
            <consortium name="The Broad Institute Genomics Platform"/>
            <consortium name="The Broad Institute Genome Sequencing Center for Infectious Disease"/>
            <person name="Wu L."/>
            <person name="Ma J."/>
        </authorList>
    </citation>
    <scope>NUCLEOTIDE SEQUENCE [LARGE SCALE GENOMIC DNA]</scope>
    <source>
        <strain evidence="3">JCM 15921</strain>
    </source>
</reference>
<gene>
    <name evidence="2" type="ORF">GCM10009825_05930</name>
</gene>
<dbReference type="Gene3D" id="3.40.970.30">
    <property type="entry name" value="yp_829618.1 like domains"/>
    <property type="match status" value="1"/>
</dbReference>
<feature type="domain" description="DUF7793" evidence="1">
    <location>
        <begin position="22"/>
        <end position="125"/>
    </location>
</feature>